<evidence type="ECO:0000256" key="2">
    <source>
        <dbReference type="ARBA" id="ARBA00023155"/>
    </source>
</evidence>
<evidence type="ECO:0000256" key="1">
    <source>
        <dbReference type="ARBA" id="ARBA00023125"/>
    </source>
</evidence>
<dbReference type="InterPro" id="IPR006563">
    <property type="entry name" value="POX_dom"/>
</dbReference>
<gene>
    <name evidence="7" type="ORF">HPP92_005107</name>
</gene>
<feature type="region of interest" description="Disordered" evidence="5">
    <location>
        <begin position="147"/>
        <end position="168"/>
    </location>
</feature>
<dbReference type="GO" id="GO:0003677">
    <property type="term" value="F:DNA binding"/>
    <property type="evidence" value="ECO:0007669"/>
    <property type="project" value="UniProtKB-KW"/>
</dbReference>
<dbReference type="SMART" id="SM00574">
    <property type="entry name" value="POX"/>
    <property type="match status" value="1"/>
</dbReference>
<dbReference type="InterPro" id="IPR050224">
    <property type="entry name" value="TALE_homeobox"/>
</dbReference>
<evidence type="ECO:0000256" key="4">
    <source>
        <dbReference type="ARBA" id="ARBA00023242"/>
    </source>
</evidence>
<keyword evidence="1" id="KW-0238">DNA-binding</keyword>
<reference evidence="7 8" key="1">
    <citation type="journal article" date="2020" name="Nat. Food">
        <title>A phased Vanilla planifolia genome enables genetic improvement of flavour and production.</title>
        <authorList>
            <person name="Hasing T."/>
            <person name="Tang H."/>
            <person name="Brym M."/>
            <person name="Khazi F."/>
            <person name="Huang T."/>
            <person name="Chambers A.H."/>
        </authorList>
    </citation>
    <scope>NUCLEOTIDE SEQUENCE [LARGE SCALE GENOMIC DNA]</scope>
    <source>
        <tissue evidence="7">Leaf</tissue>
    </source>
</reference>
<dbReference type="AlphaFoldDB" id="A0A835RP29"/>
<keyword evidence="4" id="KW-0539">Nucleus</keyword>
<keyword evidence="2" id="KW-0371">Homeobox</keyword>
<comment type="caution">
    <text evidence="7">The sequence shown here is derived from an EMBL/GenBank/DDBJ whole genome shotgun (WGS) entry which is preliminary data.</text>
</comment>
<evidence type="ECO:0000313" key="8">
    <source>
        <dbReference type="Proteomes" id="UP000639772"/>
    </source>
</evidence>
<organism evidence="7 8">
    <name type="scientific">Vanilla planifolia</name>
    <name type="common">Vanilla</name>
    <dbReference type="NCBI Taxonomy" id="51239"/>
    <lineage>
        <taxon>Eukaryota</taxon>
        <taxon>Viridiplantae</taxon>
        <taxon>Streptophyta</taxon>
        <taxon>Embryophyta</taxon>
        <taxon>Tracheophyta</taxon>
        <taxon>Spermatophyta</taxon>
        <taxon>Magnoliopsida</taxon>
        <taxon>Liliopsida</taxon>
        <taxon>Asparagales</taxon>
        <taxon>Orchidaceae</taxon>
        <taxon>Vanilloideae</taxon>
        <taxon>Vanilleae</taxon>
        <taxon>Vanilla</taxon>
    </lineage>
</organism>
<evidence type="ECO:0000256" key="3">
    <source>
        <dbReference type="ARBA" id="ARBA00023163"/>
    </source>
</evidence>
<accession>A0A835RP29</accession>
<protein>
    <recommendedName>
        <fullName evidence="6">POX domain-containing protein</fullName>
    </recommendedName>
</protein>
<evidence type="ECO:0000259" key="6">
    <source>
        <dbReference type="SMART" id="SM00574"/>
    </source>
</evidence>
<dbReference type="Proteomes" id="UP000639772">
    <property type="component" value="Unassembled WGS sequence"/>
</dbReference>
<dbReference type="EMBL" id="JADCNM010000002">
    <property type="protein sequence ID" value="KAG0494113.1"/>
    <property type="molecule type" value="Genomic_DNA"/>
</dbReference>
<evidence type="ECO:0000313" key="7">
    <source>
        <dbReference type="EMBL" id="KAG0494113.1"/>
    </source>
</evidence>
<name>A0A835RP29_VANPL</name>
<dbReference type="PANTHER" id="PTHR11850">
    <property type="entry name" value="HOMEOBOX PROTEIN TRANSCRIPTION FACTORS"/>
    <property type="match status" value="1"/>
</dbReference>
<sequence>MGTGGNELLGMEIQSPNWASFVPEGAKFLLPAQELLNEFCSLGGSGRGSVKRKICDKPPDESSLSWSQQTLYSMEPLELQKRKTKLLGMLDEVEKRYKRYCEQMKAVVSTFEDVAGEGAARAYSLLASMAMSRHFRRLRDGITGQLGSTRRAMGRPMGQRPGLTKGNTPRLRLLDQL</sequence>
<keyword evidence="3" id="KW-0804">Transcription</keyword>
<feature type="domain" description="POX" evidence="6">
    <location>
        <begin position="17"/>
        <end position="144"/>
    </location>
</feature>
<proteinExistence type="predicted"/>
<dbReference type="OrthoDB" id="10056939at2759"/>
<evidence type="ECO:0000256" key="5">
    <source>
        <dbReference type="SAM" id="MobiDB-lite"/>
    </source>
</evidence>
<dbReference type="Pfam" id="PF07526">
    <property type="entry name" value="POX"/>
    <property type="match status" value="1"/>
</dbReference>